<dbReference type="Pfam" id="PF07609">
    <property type="entry name" value="DUF1572"/>
    <property type="match status" value="1"/>
</dbReference>
<protein>
    <submittedName>
        <fullName evidence="1">DinB family protein</fullName>
    </submittedName>
</protein>
<accession>A0A5J5IAY1</accession>
<dbReference type="AlphaFoldDB" id="A0A5J5IAY1"/>
<reference evidence="1 2" key="1">
    <citation type="submission" date="2019-09" db="EMBL/GenBank/DDBJ databases">
        <title>Draft genome sequence of Ginsengibacter sp. BR5-29.</title>
        <authorList>
            <person name="Im W.-T."/>
        </authorList>
    </citation>
    <scope>NUCLEOTIDE SEQUENCE [LARGE SCALE GENOMIC DNA]</scope>
    <source>
        <strain evidence="1 2">BR5-29</strain>
    </source>
</reference>
<dbReference type="SUPFAM" id="SSF109854">
    <property type="entry name" value="DinB/YfiT-like putative metalloenzymes"/>
    <property type="match status" value="1"/>
</dbReference>
<keyword evidence="2" id="KW-1185">Reference proteome</keyword>
<evidence type="ECO:0000313" key="2">
    <source>
        <dbReference type="Proteomes" id="UP000326903"/>
    </source>
</evidence>
<name>A0A5J5IAY1_9BACT</name>
<proteinExistence type="predicted"/>
<evidence type="ECO:0000313" key="1">
    <source>
        <dbReference type="EMBL" id="KAA9034638.1"/>
    </source>
</evidence>
<dbReference type="EMBL" id="VYQF01000013">
    <property type="protein sequence ID" value="KAA9034638.1"/>
    <property type="molecule type" value="Genomic_DNA"/>
</dbReference>
<dbReference type="RefSeq" id="WP_150417010.1">
    <property type="nucleotide sequence ID" value="NZ_VYQF01000013.1"/>
</dbReference>
<dbReference type="InterPro" id="IPR011466">
    <property type="entry name" value="DUF1572"/>
</dbReference>
<gene>
    <name evidence="1" type="ORF">FW778_21750</name>
</gene>
<sequence>MTTLIVSLFERDLNKLIEEINLYKNEEDLWKIKEGISNSGGNLTLHLIGNLNHFIGATLGRTLYIRDRDKEFSLKNIPRVQLTEDLKKTIEVIKNTLPGLSAGDLEKDFPVPINNKTSSTSYVLLHLMAHLSYHLGQVNYHRRLIG</sequence>
<organism evidence="1 2">
    <name type="scientific">Ginsengibacter hankyongi</name>
    <dbReference type="NCBI Taxonomy" id="2607284"/>
    <lineage>
        <taxon>Bacteria</taxon>
        <taxon>Pseudomonadati</taxon>
        <taxon>Bacteroidota</taxon>
        <taxon>Chitinophagia</taxon>
        <taxon>Chitinophagales</taxon>
        <taxon>Chitinophagaceae</taxon>
        <taxon>Ginsengibacter</taxon>
    </lineage>
</organism>
<dbReference type="InterPro" id="IPR034660">
    <property type="entry name" value="DinB/YfiT-like"/>
</dbReference>
<dbReference type="Gene3D" id="1.20.120.450">
    <property type="entry name" value="dinb family like domain"/>
    <property type="match status" value="1"/>
</dbReference>
<dbReference type="Proteomes" id="UP000326903">
    <property type="component" value="Unassembled WGS sequence"/>
</dbReference>
<comment type="caution">
    <text evidence="1">The sequence shown here is derived from an EMBL/GenBank/DDBJ whole genome shotgun (WGS) entry which is preliminary data.</text>
</comment>